<dbReference type="PANTHER" id="PTHR10380:SF241">
    <property type="entry name" value="CUTICULAR PROTEIN 47EG-RELATED"/>
    <property type="match status" value="1"/>
</dbReference>
<dbReference type="PRINTS" id="PR00947">
    <property type="entry name" value="CUTICLE"/>
</dbReference>
<organism evidence="4">
    <name type="scientific">Timema monikensis</name>
    <dbReference type="NCBI Taxonomy" id="170555"/>
    <lineage>
        <taxon>Eukaryota</taxon>
        <taxon>Metazoa</taxon>
        <taxon>Ecdysozoa</taxon>
        <taxon>Arthropoda</taxon>
        <taxon>Hexapoda</taxon>
        <taxon>Insecta</taxon>
        <taxon>Pterygota</taxon>
        <taxon>Neoptera</taxon>
        <taxon>Polyneoptera</taxon>
        <taxon>Phasmatodea</taxon>
        <taxon>Timematodea</taxon>
        <taxon>Timematoidea</taxon>
        <taxon>Timematidae</taxon>
        <taxon>Timema</taxon>
    </lineage>
</organism>
<sequence>MEFRNSIKFVRYNLEPPRVSIRDEVIISCLLAAALAAPPPLLKLDPKEPIPIVAQSNVINEDGTFQNSYESADGTKVEASGTLKDLGDKEGPSSVIQGSYSFVTADGQLFELRYIADENGFQPQASFLPVAPPIPEDIQRSLEYNAAHPEEDNSGSLELRFRDSCYTGNAVRDCHIGFISGYSRPRLMDTPALHLSNDRLSCMESSCSTITKFSVTRAVQSSDCSLINTAATSTKLHILSERLHLTATMNQIVIISCLLAAVIAAPPQVKYGPNEVIPILSQVNIVNEDGSFQNSYESGDGSRAESSGALKNIGPQEDGQVSQGSYSFYTPDGQLIEVRYIADENGFQPQSNALPSGDGSRAESSGALKNIGPQEDGQVSQGSYSFYTPDGQLIEVRYIADENGFQPQSNALPTIRPPNYESADGTRAESSGGLKSLGPQEDAQVIKGTYSFLAPDGQTYEVAYQADENGFQPQANFLPQAPPIPEEILKGLAYNAAHPEEDNLRNNISQNLKTGFTVLCRDIVNIYYKYKQVSNNKNLKVIFMFQFLFFIIRNNKNLKESNANQQINKVVSLVLFLYNLGEKRQCKKLTKNI</sequence>
<feature type="region of interest" description="Disordered" evidence="3">
    <location>
        <begin position="347"/>
        <end position="385"/>
    </location>
</feature>
<dbReference type="AlphaFoldDB" id="A0A7R9E055"/>
<dbReference type="PROSITE" id="PS51155">
    <property type="entry name" value="CHIT_BIND_RR_2"/>
    <property type="match status" value="4"/>
</dbReference>
<dbReference type="GO" id="GO:0008010">
    <property type="term" value="F:structural constituent of chitin-based larval cuticle"/>
    <property type="evidence" value="ECO:0007669"/>
    <property type="project" value="TreeGrafter"/>
</dbReference>
<accession>A0A7R9E055</accession>
<dbReference type="GO" id="GO:0062129">
    <property type="term" value="C:chitin-based extracellular matrix"/>
    <property type="evidence" value="ECO:0007669"/>
    <property type="project" value="TreeGrafter"/>
</dbReference>
<evidence type="ECO:0000256" key="3">
    <source>
        <dbReference type="SAM" id="MobiDB-lite"/>
    </source>
</evidence>
<feature type="region of interest" description="Disordered" evidence="3">
    <location>
        <begin position="291"/>
        <end position="325"/>
    </location>
</feature>
<name>A0A7R9E055_9NEOP</name>
<reference evidence="4" key="1">
    <citation type="submission" date="2020-11" db="EMBL/GenBank/DDBJ databases">
        <authorList>
            <person name="Tran Van P."/>
        </authorList>
    </citation>
    <scope>NUCLEOTIDE SEQUENCE</scope>
</reference>
<dbReference type="EMBL" id="OB792846">
    <property type="protein sequence ID" value="CAD7424856.1"/>
    <property type="molecule type" value="Genomic_DNA"/>
</dbReference>
<dbReference type="InterPro" id="IPR000618">
    <property type="entry name" value="Insect_cuticle"/>
</dbReference>
<feature type="region of interest" description="Disordered" evidence="3">
    <location>
        <begin position="406"/>
        <end position="440"/>
    </location>
</feature>
<dbReference type="PROSITE" id="PS00233">
    <property type="entry name" value="CHIT_BIND_RR_1"/>
    <property type="match status" value="4"/>
</dbReference>
<dbReference type="Pfam" id="PF00379">
    <property type="entry name" value="Chitin_bind_4"/>
    <property type="match status" value="4"/>
</dbReference>
<proteinExistence type="predicted"/>
<dbReference type="InterPro" id="IPR031311">
    <property type="entry name" value="CHIT_BIND_RR_consensus"/>
</dbReference>
<dbReference type="PANTHER" id="PTHR10380">
    <property type="entry name" value="CUTICLE PROTEIN"/>
    <property type="match status" value="1"/>
</dbReference>
<keyword evidence="1 2" id="KW-0193">Cuticle</keyword>
<gene>
    <name evidence="4" type="ORF">TMSB3V08_LOCUS1782</name>
</gene>
<evidence type="ECO:0000256" key="2">
    <source>
        <dbReference type="PROSITE-ProRule" id="PRU00497"/>
    </source>
</evidence>
<evidence type="ECO:0000256" key="1">
    <source>
        <dbReference type="ARBA" id="ARBA00022460"/>
    </source>
</evidence>
<evidence type="ECO:0000313" key="4">
    <source>
        <dbReference type="EMBL" id="CAD7424856.1"/>
    </source>
</evidence>
<dbReference type="InterPro" id="IPR050468">
    <property type="entry name" value="Cuticle_Struct_Prot"/>
</dbReference>
<protein>
    <submittedName>
        <fullName evidence="4">Uncharacterized protein</fullName>
    </submittedName>
</protein>